<proteinExistence type="inferred from homology"/>
<dbReference type="PIRSF" id="PIRSF500060">
    <property type="entry name" value="UCP500060"/>
    <property type="match status" value="1"/>
</dbReference>
<evidence type="ECO:0000313" key="6">
    <source>
        <dbReference type="Proteomes" id="UP000277871"/>
    </source>
</evidence>
<evidence type="ECO:0000256" key="2">
    <source>
        <dbReference type="PIRNR" id="PIRNR006429"/>
    </source>
</evidence>
<reference evidence="5 6" key="1">
    <citation type="submission" date="2018-10" db="EMBL/GenBank/DDBJ databases">
        <title>Kocuria tytonicola, new bacteria from the preen glands of American barn owls (Tyto furcata).</title>
        <authorList>
            <person name="Braun M.S."/>
            <person name="Wang E."/>
            <person name="Zimmermann S."/>
            <person name="Boutin S."/>
            <person name="Wagner H."/>
            <person name="Wink M."/>
        </authorList>
    </citation>
    <scope>NUCLEOTIDE SEQUENCE [LARGE SCALE GENOMIC DNA]</scope>
    <source>
        <strain evidence="5 6">473</strain>
    </source>
</reference>
<dbReference type="Gene3D" id="3.20.20.70">
    <property type="entry name" value="Aldolase class I"/>
    <property type="match status" value="1"/>
</dbReference>
<dbReference type="PANTHER" id="PTHR43819:SF1">
    <property type="entry name" value="ARCHAEAL-TYPE GLUTAMATE SYNTHASE [NADPH]"/>
    <property type="match status" value="1"/>
</dbReference>
<dbReference type="InterPro" id="IPR027283">
    <property type="entry name" value="YerD"/>
</dbReference>
<sequence length="658" mass="70294">MVRLLILGGLTLATLATVLAAVLGPWGWWIPAAVFLLLLLVGVRDATQRKHSVLRNFPVLGHMRFFLEKIRPEIQQYFIERNYDGKPFDRDQRSLVYSRAKGFKGDKAFGTELDVNEPGYEYFVQSVAPRAAPKDEHRVQLGGPDCRQPYDASLLNISAMSFGSLSKNAVLAMNKGAAKGGFAQETGEGGLTKYHLAHDADIIWEFGSGYFGTRDADGHFDPEIFREKANLPQVKAVNIKLSQGAKPGLGGVLPGAKVTQEIAEARGVPEGQTCVSPASHSAFTTPRELVRFVAQLRELSNGKPVGFKLCVGSRVEFLAICKAMIEEGVTPDFIIVDGAEGGTGAAPLEYQDHVGTPLVEGLILVHNALVGAGLRDRIKLGCAGKITSGHDIVRHIIQGADFCMSARAMMMAVGCIQAQACHTNKCPVGVTTQDPRLYRALDVEDKGDRVERYHRLTVEEAGQIISTMGCDHPEELTREMLRRKVTATQSISYESLYQWLTPGQLFEGVEGGWGEDWDYADPDRFTAGHPGKYVFNDRGPLSPGGVVPAADRKYALAGAGVRAGGGPGTGSALRDDDGARAAGGVVTGPGAAPERTPSPAAAEAAAETPGESTPGTSTRPEGEPGTAPGAQHTLRDPAPEPGNVDPDDDSRTRNPGLA</sequence>
<name>A0A3L9KZU2_9MICC</name>
<protein>
    <submittedName>
        <fullName evidence="5">FMN-binding glutamate synthase family protein</fullName>
    </submittedName>
</protein>
<dbReference type="InterPro" id="IPR002932">
    <property type="entry name" value="Glu_synthdom"/>
</dbReference>
<dbReference type="RefSeq" id="WP_121864862.1">
    <property type="nucleotide sequence ID" value="NZ_RDEX01000002.1"/>
</dbReference>
<dbReference type="Pfam" id="PF01645">
    <property type="entry name" value="Glu_synthase"/>
    <property type="match status" value="1"/>
</dbReference>
<organism evidence="5 6">
    <name type="scientific">Kocuria tytonicola</name>
    <dbReference type="NCBI Taxonomy" id="2055946"/>
    <lineage>
        <taxon>Bacteria</taxon>
        <taxon>Bacillati</taxon>
        <taxon>Actinomycetota</taxon>
        <taxon>Actinomycetes</taxon>
        <taxon>Micrococcales</taxon>
        <taxon>Micrococcaceae</taxon>
        <taxon>Kocuria</taxon>
    </lineage>
</organism>
<dbReference type="InterPro" id="IPR024188">
    <property type="entry name" value="GltB"/>
</dbReference>
<dbReference type="AlphaFoldDB" id="A0A3L9KZU2"/>
<feature type="domain" description="Glutamate synthase" evidence="4">
    <location>
        <begin position="154"/>
        <end position="470"/>
    </location>
</feature>
<keyword evidence="6" id="KW-1185">Reference proteome</keyword>
<feature type="region of interest" description="Disordered" evidence="3">
    <location>
        <begin position="560"/>
        <end position="658"/>
    </location>
</feature>
<dbReference type="SUPFAM" id="SSF51395">
    <property type="entry name" value="FMN-linked oxidoreductases"/>
    <property type="match status" value="1"/>
</dbReference>
<evidence type="ECO:0000259" key="4">
    <source>
        <dbReference type="Pfam" id="PF01645"/>
    </source>
</evidence>
<evidence type="ECO:0000313" key="5">
    <source>
        <dbReference type="EMBL" id="RLY92173.1"/>
    </source>
</evidence>
<dbReference type="GO" id="GO:0015930">
    <property type="term" value="F:glutamate synthase activity"/>
    <property type="evidence" value="ECO:0007669"/>
    <property type="project" value="InterPro"/>
</dbReference>
<dbReference type="GO" id="GO:0006537">
    <property type="term" value="P:glutamate biosynthetic process"/>
    <property type="evidence" value="ECO:0007669"/>
    <property type="project" value="InterPro"/>
</dbReference>
<accession>A0A3L9KZU2</accession>
<dbReference type="CDD" id="cd02808">
    <property type="entry name" value="GltS_FMN"/>
    <property type="match status" value="1"/>
</dbReference>
<dbReference type="PANTHER" id="PTHR43819">
    <property type="entry name" value="ARCHAEAL-TYPE GLUTAMATE SYNTHASE [NADPH]"/>
    <property type="match status" value="1"/>
</dbReference>
<dbReference type="Proteomes" id="UP000277871">
    <property type="component" value="Unassembled WGS sequence"/>
</dbReference>
<evidence type="ECO:0000256" key="1">
    <source>
        <dbReference type="ARBA" id="ARBA00009716"/>
    </source>
</evidence>
<dbReference type="EMBL" id="RDEX01000002">
    <property type="protein sequence ID" value="RLY92173.1"/>
    <property type="molecule type" value="Genomic_DNA"/>
</dbReference>
<dbReference type="PIRSF" id="PIRSF006429">
    <property type="entry name" value="GOGAT_lg_2"/>
    <property type="match status" value="1"/>
</dbReference>
<gene>
    <name evidence="5" type="ORF">EAE32_08375</name>
</gene>
<feature type="compositionally biased region" description="Low complexity" evidence="3">
    <location>
        <begin position="580"/>
        <end position="614"/>
    </location>
</feature>
<comment type="caution">
    <text evidence="5">The sequence shown here is derived from an EMBL/GenBank/DDBJ whole genome shotgun (WGS) entry which is preliminary data.</text>
</comment>
<dbReference type="InterPro" id="IPR013785">
    <property type="entry name" value="Aldolase_TIM"/>
</dbReference>
<comment type="similarity">
    <text evidence="1 2">Belongs to the glutamate synthase family.</text>
</comment>
<evidence type="ECO:0000256" key="3">
    <source>
        <dbReference type="SAM" id="MobiDB-lite"/>
    </source>
</evidence>